<reference evidence="3 4" key="1">
    <citation type="submission" date="2017-01" db="EMBL/GenBank/DDBJ databases">
        <title>Genomic analysis of Xuhuaishuia manganoxidans DY6-4.</title>
        <authorList>
            <person name="Wang X."/>
        </authorList>
    </citation>
    <scope>NUCLEOTIDE SEQUENCE [LARGE SCALE GENOMIC DNA]</scope>
    <source>
        <strain evidence="3 4">DY6-4</strain>
    </source>
</reference>
<proteinExistence type="inferred from homology"/>
<dbReference type="EMBL" id="CP019124">
    <property type="protein sequence ID" value="APX90812.1"/>
    <property type="molecule type" value="Genomic_DNA"/>
</dbReference>
<dbReference type="AlphaFoldDB" id="A0A1U7DLF7"/>
<gene>
    <name evidence="3" type="ORF">BV394_14735</name>
</gene>
<dbReference type="InterPro" id="IPR042099">
    <property type="entry name" value="ANL_N_sf"/>
</dbReference>
<dbReference type="Pfam" id="PF00501">
    <property type="entry name" value="AMP-binding"/>
    <property type="match status" value="1"/>
</dbReference>
<evidence type="ECO:0000256" key="1">
    <source>
        <dbReference type="ARBA" id="ARBA00006432"/>
    </source>
</evidence>
<dbReference type="GO" id="GO:0031956">
    <property type="term" value="F:medium-chain fatty acid-CoA ligase activity"/>
    <property type="evidence" value="ECO:0007669"/>
    <property type="project" value="TreeGrafter"/>
</dbReference>
<accession>A0A1U7DLF7</accession>
<dbReference type="PROSITE" id="PS00455">
    <property type="entry name" value="AMP_BINDING"/>
    <property type="match status" value="1"/>
</dbReference>
<evidence type="ECO:0000313" key="4">
    <source>
        <dbReference type="Proteomes" id="UP000187266"/>
    </source>
</evidence>
<dbReference type="InterPro" id="IPR020845">
    <property type="entry name" value="AMP-binding_CS"/>
</dbReference>
<sequence>MTKSLLTFGQMLDGFARLRPEELGARDLERSMSFGQWNERARRLGNALLGMGLGKGDRVALLAYNRLEWAEIYAATAKTGIIAVPLNFRLSPQEMRFIIEDCGATAILAQHGLHEEIEEVRDALGIDPSRYVLFGGRAAGWRDYEDLLQQAASSAPDMAIADTDPWALMYTSGTTGKPKGVIRSHRGQALIAFVTDIELSIGGRDDALLVMPMCHANSLNFFSSFSYRGGVTSIYSRASFDPEEALDVMERSGATFTSLVPTHYSMMLEQAKADGRARELGRMSKLMISSAPARADTKRAVMEMFPNSGLFELYGSSEGGWVTMLHPDEQFTNLGTVGRECVGTAPIRLLDDDGNEVPDGQPGELFHCTPYTFDGYWNLPEKTAEAFRGDYCTVGDMALRDENGFIKLIDRKKNMIISGGENIYPAEVEAAIGAAEEVRDVAVVGLPDDKWGERVHAVVVLQKDARIGAADLIGASCTGIARFKRPRGVTFVDADDIPRTATGKIQHGILKEKLLSGAFDTKQTAGAEAE</sequence>
<dbReference type="GO" id="GO:0006631">
    <property type="term" value="P:fatty acid metabolic process"/>
    <property type="evidence" value="ECO:0007669"/>
    <property type="project" value="TreeGrafter"/>
</dbReference>
<evidence type="ECO:0000313" key="3">
    <source>
        <dbReference type="EMBL" id="APX90812.1"/>
    </source>
</evidence>
<dbReference type="Proteomes" id="UP000187266">
    <property type="component" value="Chromosome"/>
</dbReference>
<accession>A0A2M9DHN4</accession>
<keyword evidence="2 3" id="KW-0436">Ligase</keyword>
<dbReference type="SUPFAM" id="SSF56801">
    <property type="entry name" value="Acetyl-CoA synthetase-like"/>
    <property type="match status" value="1"/>
</dbReference>
<name>A0A1U7DLF7_9RHOB</name>
<protein>
    <submittedName>
        <fullName evidence="3">Long-chain fatty acid--CoA ligase</fullName>
    </submittedName>
</protein>
<dbReference type="Gene3D" id="3.40.50.12780">
    <property type="entry name" value="N-terminal domain of ligase-like"/>
    <property type="match status" value="1"/>
</dbReference>
<dbReference type="RefSeq" id="WP_076980829.1">
    <property type="nucleotide sequence ID" value="NZ_CP019124.1"/>
</dbReference>
<organism evidence="3 4">
    <name type="scientific">Brevirhabdus pacifica</name>
    <dbReference type="NCBI Taxonomy" id="1267768"/>
    <lineage>
        <taxon>Bacteria</taxon>
        <taxon>Pseudomonadati</taxon>
        <taxon>Pseudomonadota</taxon>
        <taxon>Alphaproteobacteria</taxon>
        <taxon>Rhodobacterales</taxon>
        <taxon>Paracoccaceae</taxon>
        <taxon>Brevirhabdus</taxon>
    </lineage>
</organism>
<dbReference type="Pfam" id="PF13193">
    <property type="entry name" value="AMP-binding_C"/>
    <property type="match status" value="1"/>
</dbReference>
<dbReference type="InterPro" id="IPR000873">
    <property type="entry name" value="AMP-dep_synth/lig_dom"/>
</dbReference>
<keyword evidence="4" id="KW-1185">Reference proteome</keyword>
<dbReference type="InterPro" id="IPR025110">
    <property type="entry name" value="AMP-bd_C"/>
</dbReference>
<dbReference type="STRING" id="1267768.BV394_14735"/>
<dbReference type="Gene3D" id="3.30.300.30">
    <property type="match status" value="1"/>
</dbReference>
<dbReference type="OrthoDB" id="9803968at2"/>
<comment type="similarity">
    <text evidence="1">Belongs to the ATP-dependent AMP-binding enzyme family.</text>
</comment>
<dbReference type="PANTHER" id="PTHR43201">
    <property type="entry name" value="ACYL-COA SYNTHETASE"/>
    <property type="match status" value="1"/>
</dbReference>
<evidence type="ECO:0000256" key="2">
    <source>
        <dbReference type="ARBA" id="ARBA00022598"/>
    </source>
</evidence>
<dbReference type="InterPro" id="IPR045851">
    <property type="entry name" value="AMP-bd_C_sf"/>
</dbReference>
<dbReference type="PANTHER" id="PTHR43201:SF5">
    <property type="entry name" value="MEDIUM-CHAIN ACYL-COA LIGASE ACSF2, MITOCHONDRIAL"/>
    <property type="match status" value="1"/>
</dbReference>